<dbReference type="GO" id="GO:0016788">
    <property type="term" value="F:hydrolase activity, acting on ester bonds"/>
    <property type="evidence" value="ECO:0007669"/>
    <property type="project" value="UniProtKB-ARBA"/>
</dbReference>
<dbReference type="AlphaFoldDB" id="A0A2A4Z9X1"/>
<gene>
    <name evidence="2" type="ORF">COB13_00850</name>
</gene>
<evidence type="ECO:0000313" key="2">
    <source>
        <dbReference type="EMBL" id="PCJ03812.1"/>
    </source>
</evidence>
<protein>
    <submittedName>
        <fullName evidence="2">Lysophospholipase</fullName>
    </submittedName>
</protein>
<dbReference type="Gene3D" id="3.40.50.1110">
    <property type="entry name" value="SGNH hydrolase"/>
    <property type="match status" value="1"/>
</dbReference>
<dbReference type="InterPro" id="IPR036514">
    <property type="entry name" value="SGNH_hydro_sf"/>
</dbReference>
<organism evidence="2">
    <name type="scientific">OCS116 cluster bacterium</name>
    <dbReference type="NCBI Taxonomy" id="2030921"/>
    <lineage>
        <taxon>Bacteria</taxon>
        <taxon>Pseudomonadati</taxon>
        <taxon>Pseudomonadota</taxon>
        <taxon>Alphaproteobacteria</taxon>
        <taxon>OCS116 cluster</taxon>
    </lineage>
</organism>
<reference evidence="2" key="2">
    <citation type="journal article" date="2018" name="ISME J.">
        <title>A dynamic microbial community with high functional redundancy inhabits the cold, oxic subseafloor aquifer.</title>
        <authorList>
            <person name="Tully B.J."/>
            <person name="Wheat C.G."/>
            <person name="Glazer B.T."/>
            <person name="Huber J.A."/>
        </authorList>
    </citation>
    <scope>NUCLEOTIDE SEQUENCE</scope>
    <source>
        <strain evidence="2">NORP83</strain>
    </source>
</reference>
<accession>A0A2A4Z9X1</accession>
<reference key="1">
    <citation type="submission" date="2017-08" db="EMBL/GenBank/DDBJ databases">
        <title>A dynamic microbial community with high functional redundancy inhabits the cold, oxic subseafloor aquifer.</title>
        <authorList>
            <person name="Tully B.J."/>
            <person name="Wheat C.G."/>
            <person name="Glazer B.T."/>
            <person name="Huber J.A."/>
        </authorList>
    </citation>
    <scope>NUCLEOTIDE SEQUENCE [LARGE SCALE GENOMIC DNA]</scope>
</reference>
<dbReference type="SUPFAM" id="SSF52266">
    <property type="entry name" value="SGNH hydrolase"/>
    <property type="match status" value="1"/>
</dbReference>
<comment type="caution">
    <text evidence="2">The sequence shown here is derived from an EMBL/GenBank/DDBJ whole genome shotgun (WGS) entry which is preliminary data.</text>
</comment>
<dbReference type="InterPro" id="IPR013830">
    <property type="entry name" value="SGNH_hydro"/>
</dbReference>
<sequence length="199" mass="22470">MTDKSYMDDVATLMAQIERRGKIENPIVLYGSSSFNYWHRMAEDLGSLSLINAGFGGGTYQGAFEHYSRVLKPLNPGQILIYFGENDIAADGNTAAQIFAQQQKFHQMLRADFPKTNIIYLGIKTGPSRWLWHNEYSKYNSLLATSLESDPQAQYLDIMSCLMGDNGLPMQKYFENDGIHVTPLGYALWVPILREALTI</sequence>
<dbReference type="EMBL" id="NVUS01000001">
    <property type="protein sequence ID" value="PCJ03812.1"/>
    <property type="molecule type" value="Genomic_DNA"/>
</dbReference>
<dbReference type="Pfam" id="PF13472">
    <property type="entry name" value="Lipase_GDSL_2"/>
    <property type="match status" value="1"/>
</dbReference>
<evidence type="ECO:0000259" key="1">
    <source>
        <dbReference type="Pfam" id="PF13472"/>
    </source>
</evidence>
<name>A0A2A4Z9X1_9PROT</name>
<proteinExistence type="predicted"/>
<feature type="domain" description="SGNH hydrolase-type esterase" evidence="1">
    <location>
        <begin position="36"/>
        <end position="188"/>
    </location>
</feature>